<feature type="compositionally biased region" description="Basic and acidic residues" evidence="1">
    <location>
        <begin position="119"/>
        <end position="130"/>
    </location>
</feature>
<feature type="region of interest" description="Disordered" evidence="1">
    <location>
        <begin position="256"/>
        <end position="307"/>
    </location>
</feature>
<reference evidence="2 3" key="1">
    <citation type="submission" date="2019-06" db="EMBL/GenBank/DDBJ databases">
        <title>Draft genomes of female and male turbot (Scophthalmus maximus).</title>
        <authorList>
            <person name="Xu H."/>
            <person name="Xu X.-W."/>
            <person name="Shao C."/>
            <person name="Chen S."/>
        </authorList>
    </citation>
    <scope>NUCLEOTIDE SEQUENCE [LARGE SCALE GENOMIC DNA]</scope>
    <source>
        <strain evidence="2">Ysfricsl-2016a</strain>
        <tissue evidence="2">Blood</tissue>
    </source>
</reference>
<feature type="compositionally biased region" description="Acidic residues" evidence="1">
    <location>
        <begin position="142"/>
        <end position="155"/>
    </location>
</feature>
<gene>
    <name evidence="2" type="ORF">F2P81_025453</name>
</gene>
<dbReference type="AlphaFoldDB" id="A0A6A4RQ52"/>
<feature type="region of interest" description="Disordered" evidence="1">
    <location>
        <begin position="78"/>
        <end position="161"/>
    </location>
</feature>
<proteinExistence type="predicted"/>
<protein>
    <submittedName>
        <fullName evidence="2">Uncharacterized protein</fullName>
    </submittedName>
</protein>
<name>A0A6A4RQ52_SCOMX</name>
<organism evidence="2 3">
    <name type="scientific">Scophthalmus maximus</name>
    <name type="common">Turbot</name>
    <name type="synonym">Psetta maxima</name>
    <dbReference type="NCBI Taxonomy" id="52904"/>
    <lineage>
        <taxon>Eukaryota</taxon>
        <taxon>Metazoa</taxon>
        <taxon>Chordata</taxon>
        <taxon>Craniata</taxon>
        <taxon>Vertebrata</taxon>
        <taxon>Euteleostomi</taxon>
        <taxon>Actinopterygii</taxon>
        <taxon>Neopterygii</taxon>
        <taxon>Teleostei</taxon>
        <taxon>Neoteleostei</taxon>
        <taxon>Acanthomorphata</taxon>
        <taxon>Carangaria</taxon>
        <taxon>Pleuronectiformes</taxon>
        <taxon>Pleuronectoidei</taxon>
        <taxon>Scophthalmidae</taxon>
        <taxon>Scophthalmus</taxon>
    </lineage>
</organism>
<accession>A0A6A4RQ52</accession>
<evidence type="ECO:0000313" key="3">
    <source>
        <dbReference type="Proteomes" id="UP000438429"/>
    </source>
</evidence>
<sequence>MKRLREVNLRLMRLRYRLFRRHQSSSVKVIGVGTWTVTMTQRQSSSVSTQRTEVWMVDVEEGPFFLAAQPRLITEMNSRKRDESEVTICENQNRRRRRTVTGQLPRSHTSSITSLLRTTEGRIHSERTPREGGVARSPRREEEEEEDEEEEEEEDEKHRVDSNFGCSCIKSSCGSAAFPAADGRLPWRCGGLTASSQFGHENELEHLNLTTEMRLHKRRESLSRPPSRRLLFLVSSPTSSPRTWFLFHGLPPDADGPGDSYVSESDLHEGAADTPAVRVPGKSNSTPKSETWPYRPISSPDPEYILD</sequence>
<dbReference type="Proteomes" id="UP000438429">
    <property type="component" value="Unassembled WGS sequence"/>
</dbReference>
<comment type="caution">
    <text evidence="2">The sequence shown here is derived from an EMBL/GenBank/DDBJ whole genome shotgun (WGS) entry which is preliminary data.</text>
</comment>
<dbReference type="EMBL" id="VEVO01000034">
    <property type="protein sequence ID" value="KAF0022305.1"/>
    <property type="molecule type" value="Genomic_DNA"/>
</dbReference>
<feature type="compositionally biased region" description="Polar residues" evidence="1">
    <location>
        <begin position="100"/>
        <end position="117"/>
    </location>
</feature>
<evidence type="ECO:0000313" key="2">
    <source>
        <dbReference type="EMBL" id="KAF0022305.1"/>
    </source>
</evidence>
<evidence type="ECO:0000256" key="1">
    <source>
        <dbReference type="SAM" id="MobiDB-lite"/>
    </source>
</evidence>